<dbReference type="RefSeq" id="WP_186767502.1">
    <property type="nucleotide sequence ID" value="NZ_SJPF01000002.1"/>
</dbReference>
<evidence type="ECO:0000259" key="3">
    <source>
        <dbReference type="PROSITE" id="PS50914"/>
    </source>
</evidence>
<organism evidence="4 5">
    <name type="scientific">Blastopirellula retiformator</name>
    <dbReference type="NCBI Taxonomy" id="2527970"/>
    <lineage>
        <taxon>Bacteria</taxon>
        <taxon>Pseudomonadati</taxon>
        <taxon>Planctomycetota</taxon>
        <taxon>Planctomycetia</taxon>
        <taxon>Pirellulales</taxon>
        <taxon>Pirellulaceae</taxon>
        <taxon>Blastopirellula</taxon>
    </lineage>
</organism>
<evidence type="ECO:0000313" key="5">
    <source>
        <dbReference type="Proteomes" id="UP000318878"/>
    </source>
</evidence>
<feature type="region of interest" description="Disordered" evidence="1">
    <location>
        <begin position="163"/>
        <end position="184"/>
    </location>
</feature>
<dbReference type="PANTHER" id="PTHR34606">
    <property type="entry name" value="BON DOMAIN-CONTAINING PROTEIN"/>
    <property type="match status" value="1"/>
</dbReference>
<dbReference type="Gene3D" id="3.30.1340.30">
    <property type="match status" value="1"/>
</dbReference>
<feature type="signal peptide" evidence="2">
    <location>
        <begin position="1"/>
        <end position="23"/>
    </location>
</feature>
<dbReference type="PANTHER" id="PTHR34606:SF15">
    <property type="entry name" value="BON DOMAIN-CONTAINING PROTEIN"/>
    <property type="match status" value="1"/>
</dbReference>
<feature type="domain" description="BON" evidence="3">
    <location>
        <begin position="24"/>
        <end position="95"/>
    </location>
</feature>
<protein>
    <submittedName>
        <fullName evidence="4">BON domain protein</fullName>
    </submittedName>
</protein>
<evidence type="ECO:0000256" key="1">
    <source>
        <dbReference type="SAM" id="MobiDB-lite"/>
    </source>
</evidence>
<dbReference type="PROSITE" id="PS50914">
    <property type="entry name" value="BON"/>
    <property type="match status" value="1"/>
</dbReference>
<dbReference type="InterPro" id="IPR051686">
    <property type="entry name" value="Lipoprotein_DolP"/>
</dbReference>
<gene>
    <name evidence="4" type="ORF">Enr8_15240</name>
</gene>
<dbReference type="Proteomes" id="UP000318878">
    <property type="component" value="Unassembled WGS sequence"/>
</dbReference>
<dbReference type="EMBL" id="SJPF01000002">
    <property type="protein sequence ID" value="TWT34131.1"/>
    <property type="molecule type" value="Genomic_DNA"/>
</dbReference>
<reference evidence="4 5" key="1">
    <citation type="submission" date="2019-02" db="EMBL/GenBank/DDBJ databases">
        <title>Deep-cultivation of Planctomycetes and their phenomic and genomic characterization uncovers novel biology.</title>
        <authorList>
            <person name="Wiegand S."/>
            <person name="Jogler M."/>
            <person name="Boedeker C."/>
            <person name="Pinto D."/>
            <person name="Vollmers J."/>
            <person name="Rivas-Marin E."/>
            <person name="Kohn T."/>
            <person name="Peeters S.H."/>
            <person name="Heuer A."/>
            <person name="Rast P."/>
            <person name="Oberbeckmann S."/>
            <person name="Bunk B."/>
            <person name="Jeske O."/>
            <person name="Meyerdierks A."/>
            <person name="Storesund J.E."/>
            <person name="Kallscheuer N."/>
            <person name="Luecker S."/>
            <person name="Lage O.M."/>
            <person name="Pohl T."/>
            <person name="Merkel B.J."/>
            <person name="Hornburger P."/>
            <person name="Mueller R.-W."/>
            <person name="Bruemmer F."/>
            <person name="Labrenz M."/>
            <person name="Spormann A.M."/>
            <person name="Op Den Camp H."/>
            <person name="Overmann J."/>
            <person name="Amann R."/>
            <person name="Jetten M.S.M."/>
            <person name="Mascher T."/>
            <person name="Medema M.H."/>
            <person name="Devos D.P."/>
            <person name="Kaster A.-K."/>
            <person name="Ovreas L."/>
            <person name="Rohde M."/>
            <person name="Galperin M.Y."/>
            <person name="Jogler C."/>
        </authorList>
    </citation>
    <scope>NUCLEOTIDE SEQUENCE [LARGE SCALE GENOMIC DNA]</scope>
    <source>
        <strain evidence="4 5">Enr8</strain>
    </source>
</reference>
<feature type="chain" id="PRO_5022714922" evidence="2">
    <location>
        <begin position="24"/>
        <end position="297"/>
    </location>
</feature>
<dbReference type="Pfam" id="PF04972">
    <property type="entry name" value="BON"/>
    <property type="match status" value="1"/>
</dbReference>
<sequence length="297" mass="32492" precursor="true">MRRFWKVALLAAITLAPASVLNADDADISRQIVEQLNMKKAEGSLKGFNIGLSVENGVVWLEGHVSDQSQHDLAIDIARRISGVEQVVDGVSINRPEQPAIQGVLVSANETLNAPTPATPPRDLQAAPMYADLPRASAGAPLAPQGLRPVPAAVPQTAMAPAAAMPTYSQPEAARPQGQMPRAFAPAGTQDFRYASARMQQPPAAMQPPAYYPTAQGYATPVRYDNPTLPGYAWPAYAAYPNYAALQYPKQYSPAAWPYIGPFYPYPQVPLGWRKVTMEWNKGWWTVDFKARRHGRW</sequence>
<name>A0A5C5V776_9BACT</name>
<accession>A0A5C5V776</accession>
<dbReference type="AlphaFoldDB" id="A0A5C5V776"/>
<keyword evidence="2" id="KW-0732">Signal</keyword>
<dbReference type="InterPro" id="IPR007055">
    <property type="entry name" value="BON_dom"/>
</dbReference>
<evidence type="ECO:0000313" key="4">
    <source>
        <dbReference type="EMBL" id="TWT34131.1"/>
    </source>
</evidence>
<proteinExistence type="predicted"/>
<evidence type="ECO:0000256" key="2">
    <source>
        <dbReference type="SAM" id="SignalP"/>
    </source>
</evidence>
<keyword evidence="5" id="KW-1185">Reference proteome</keyword>
<comment type="caution">
    <text evidence="4">The sequence shown here is derived from an EMBL/GenBank/DDBJ whole genome shotgun (WGS) entry which is preliminary data.</text>
</comment>